<dbReference type="EMBL" id="OJIN01000020">
    <property type="protein sequence ID" value="SPD72100.1"/>
    <property type="molecule type" value="Genomic_DNA"/>
</dbReference>
<protein>
    <recommendedName>
        <fullName evidence="1">UspA domain-containing protein</fullName>
    </recommendedName>
</protein>
<dbReference type="InterPro" id="IPR006016">
    <property type="entry name" value="UspA"/>
</dbReference>
<organism evidence="2">
    <name type="scientific">uncultured Desulfobacterium sp</name>
    <dbReference type="NCBI Taxonomy" id="201089"/>
    <lineage>
        <taxon>Bacteria</taxon>
        <taxon>Pseudomonadati</taxon>
        <taxon>Thermodesulfobacteriota</taxon>
        <taxon>Desulfobacteria</taxon>
        <taxon>Desulfobacterales</taxon>
        <taxon>Desulfobacteriaceae</taxon>
        <taxon>Desulfobacterium</taxon>
        <taxon>environmental samples</taxon>
    </lineage>
</organism>
<dbReference type="SUPFAM" id="SSF52402">
    <property type="entry name" value="Adenine nucleotide alpha hydrolases-like"/>
    <property type="match status" value="1"/>
</dbReference>
<feature type="domain" description="UspA" evidence="1">
    <location>
        <begin position="26"/>
        <end position="75"/>
    </location>
</feature>
<proteinExistence type="predicted"/>
<reference evidence="2" key="1">
    <citation type="submission" date="2018-01" db="EMBL/GenBank/DDBJ databases">
        <authorList>
            <person name="Regsiter A."/>
            <person name="William W."/>
        </authorList>
    </citation>
    <scope>NUCLEOTIDE SEQUENCE</scope>
    <source>
        <strain evidence="2">TRIP AH-1</strain>
    </source>
</reference>
<dbReference type="Gene3D" id="3.40.50.620">
    <property type="entry name" value="HUPs"/>
    <property type="match status" value="1"/>
</dbReference>
<name>A0A445MRK9_9BACT</name>
<accession>A0A445MRK9</accession>
<dbReference type="Pfam" id="PF00582">
    <property type="entry name" value="Usp"/>
    <property type="match status" value="1"/>
</dbReference>
<dbReference type="InterPro" id="IPR014729">
    <property type="entry name" value="Rossmann-like_a/b/a_fold"/>
</dbReference>
<gene>
    <name evidence="2" type="ORF">PITCH_A1160004</name>
</gene>
<evidence type="ECO:0000259" key="1">
    <source>
        <dbReference type="Pfam" id="PF00582"/>
    </source>
</evidence>
<dbReference type="AlphaFoldDB" id="A0A445MRK9"/>
<evidence type="ECO:0000313" key="2">
    <source>
        <dbReference type="EMBL" id="SPD72100.1"/>
    </source>
</evidence>
<sequence length="97" mass="10742">MQKLHFRGQDRVAEFNYLKTPREEYLNKVKAAVEAEGVTARTVIIPGKPTDEICKYAARSDVDIVLVSPSGVGGIVGWAWDLLQIRWQGIALSLSCP</sequence>